<dbReference type="Gene3D" id="3.20.20.80">
    <property type="entry name" value="Glycosidases"/>
    <property type="match status" value="1"/>
</dbReference>
<accession>A0A1N7LDW5</accession>
<dbReference type="GO" id="GO:0016998">
    <property type="term" value="P:cell wall macromolecule catabolic process"/>
    <property type="evidence" value="ECO:0007669"/>
    <property type="project" value="InterPro"/>
</dbReference>
<name>A0A1N7LDW5_9BACL</name>
<dbReference type="AlphaFoldDB" id="A0A1N7LDW5"/>
<dbReference type="GO" id="GO:0009253">
    <property type="term" value="P:peptidoglycan catabolic process"/>
    <property type="evidence" value="ECO:0007669"/>
    <property type="project" value="InterPro"/>
</dbReference>
<dbReference type="PANTHER" id="PTHR34135">
    <property type="entry name" value="LYSOZYME"/>
    <property type="match status" value="1"/>
</dbReference>
<dbReference type="Proteomes" id="UP000186795">
    <property type="component" value="Unassembled WGS sequence"/>
</dbReference>
<evidence type="ECO:0000256" key="2">
    <source>
        <dbReference type="ARBA" id="ARBA00022801"/>
    </source>
</evidence>
<dbReference type="InterPro" id="IPR018077">
    <property type="entry name" value="Glyco_hydro_fam25_subgr"/>
</dbReference>
<evidence type="ECO:0000256" key="3">
    <source>
        <dbReference type="ARBA" id="ARBA00023295"/>
    </source>
</evidence>
<dbReference type="SMART" id="SM00641">
    <property type="entry name" value="Glyco_25"/>
    <property type="match status" value="1"/>
</dbReference>
<evidence type="ECO:0000313" key="5">
    <source>
        <dbReference type="Proteomes" id="UP000186795"/>
    </source>
</evidence>
<dbReference type="PANTHER" id="PTHR34135:SF2">
    <property type="entry name" value="LYSOZYME"/>
    <property type="match status" value="1"/>
</dbReference>
<keyword evidence="2" id="KW-0378">Hydrolase</keyword>
<dbReference type="SUPFAM" id="SSF51445">
    <property type="entry name" value="(Trans)glycosidases"/>
    <property type="match status" value="1"/>
</dbReference>
<gene>
    <name evidence="4" type="ORF">SAMN05421790_104114</name>
</gene>
<proteinExistence type="inferred from homology"/>
<dbReference type="GO" id="GO:0003796">
    <property type="term" value="F:lysozyme activity"/>
    <property type="evidence" value="ECO:0007669"/>
    <property type="project" value="InterPro"/>
</dbReference>
<organism evidence="4 5">
    <name type="scientific">Kroppenstedtia eburnea</name>
    <dbReference type="NCBI Taxonomy" id="714067"/>
    <lineage>
        <taxon>Bacteria</taxon>
        <taxon>Bacillati</taxon>
        <taxon>Bacillota</taxon>
        <taxon>Bacilli</taxon>
        <taxon>Bacillales</taxon>
        <taxon>Thermoactinomycetaceae</taxon>
        <taxon>Kroppenstedtia</taxon>
    </lineage>
</organism>
<sequence length="234" mass="28111">MGRWFWLISVVAVLSVLAFLEYQGVIWHNELFATNYEVKGVDVSHHQGEIDWRKVTDQKDLKFVFMKATEGHDFVDDRFKINWKEARKNGIRTGAYHFFSMRSSGEEQAQNFIRIVPKETDSLPPVIDLEIHLNHDRHQVRRELHRLATELERHYGKKPILYVTYDTYDTYVKGDFKEFDIWIRDILKPPSLKDSRDWTFWQYSNRGRVRGIDTHVDLNVFSGDREEWKRTFHY</sequence>
<keyword evidence="3" id="KW-0326">Glycosidase</keyword>
<dbReference type="InterPro" id="IPR017853">
    <property type="entry name" value="GH"/>
</dbReference>
<reference evidence="5" key="1">
    <citation type="submission" date="2017-01" db="EMBL/GenBank/DDBJ databases">
        <authorList>
            <person name="Varghese N."/>
            <person name="Submissions S."/>
        </authorList>
    </citation>
    <scope>NUCLEOTIDE SEQUENCE [LARGE SCALE GENOMIC DNA]</scope>
    <source>
        <strain evidence="5">DSM 45196</strain>
    </source>
</reference>
<comment type="similarity">
    <text evidence="1">Belongs to the glycosyl hydrolase 25 family.</text>
</comment>
<dbReference type="InterPro" id="IPR002053">
    <property type="entry name" value="Glyco_hydro_25"/>
</dbReference>
<dbReference type="GO" id="GO:0016052">
    <property type="term" value="P:carbohydrate catabolic process"/>
    <property type="evidence" value="ECO:0007669"/>
    <property type="project" value="TreeGrafter"/>
</dbReference>
<dbReference type="RefSeq" id="WP_009711704.1">
    <property type="nucleotide sequence ID" value="NZ_CP048103.1"/>
</dbReference>
<evidence type="ECO:0000256" key="1">
    <source>
        <dbReference type="ARBA" id="ARBA00010646"/>
    </source>
</evidence>
<dbReference type="Pfam" id="PF01183">
    <property type="entry name" value="Glyco_hydro_25"/>
    <property type="match status" value="1"/>
</dbReference>
<dbReference type="OrthoDB" id="9802228at2"/>
<keyword evidence="5" id="KW-1185">Reference proteome</keyword>
<evidence type="ECO:0000313" key="4">
    <source>
        <dbReference type="EMBL" id="SIS72014.1"/>
    </source>
</evidence>
<protein>
    <submittedName>
        <fullName evidence="4">Lysozyme</fullName>
    </submittedName>
</protein>
<dbReference type="EMBL" id="FTOD01000004">
    <property type="protein sequence ID" value="SIS72014.1"/>
    <property type="molecule type" value="Genomic_DNA"/>
</dbReference>
<dbReference type="PROSITE" id="PS51904">
    <property type="entry name" value="GLYCOSYL_HYDROL_F25_2"/>
    <property type="match status" value="1"/>
</dbReference>
<dbReference type="CDD" id="cd06413">
    <property type="entry name" value="GH25_muramidase_1"/>
    <property type="match status" value="1"/>
</dbReference>